<organism evidence="3">
    <name type="scientific">Salmonella enterica I</name>
    <dbReference type="NCBI Taxonomy" id="59201"/>
    <lineage>
        <taxon>Bacteria</taxon>
        <taxon>Pseudomonadati</taxon>
        <taxon>Pseudomonadota</taxon>
        <taxon>Gammaproteobacteria</taxon>
        <taxon>Enterobacterales</taxon>
        <taxon>Enterobacteriaceae</taxon>
        <taxon>Salmonella</taxon>
    </lineage>
</organism>
<dbReference type="Pfam" id="PF03526">
    <property type="entry name" value="Microcin"/>
    <property type="match status" value="1"/>
</dbReference>
<reference evidence="3" key="1">
    <citation type="submission" date="2018-09" db="EMBL/GenBank/DDBJ databases">
        <authorList>
            <person name="Ashton P.M."/>
            <person name="Dallman T."/>
            <person name="Nair S."/>
            <person name="De Pinna E."/>
            <person name="Peters T."/>
            <person name="Grant K."/>
        </authorList>
    </citation>
    <scope>NUCLEOTIDE SEQUENCE [LARGE SCALE GENOMIC DNA]</scope>
    <source>
        <strain evidence="3">598938</strain>
    </source>
</reference>
<dbReference type="InterPro" id="IPR003061">
    <property type="entry name" value="Microcin"/>
</dbReference>
<evidence type="ECO:0000256" key="2">
    <source>
        <dbReference type="SAM" id="Phobius"/>
    </source>
</evidence>
<name>A0A403QIR6_SALET</name>
<dbReference type="EMBL" id="RVVJ01000017">
    <property type="protein sequence ID" value="MML54613.1"/>
    <property type="molecule type" value="Genomic_DNA"/>
</dbReference>
<proteinExistence type="predicted"/>
<keyword evidence="2" id="KW-0472">Membrane</keyword>
<dbReference type="PRINTS" id="PR01298">
    <property type="entry name" value="MICROCIN"/>
</dbReference>
<sequence>MKLKHYIKNSLFGFYCAFLYIFLSKKNDVILTDHIAQLLIISAFLCPYSKFAIEHITFKLIKKDFFTKCKLNEAPVAKVNLLMLYNLLCLSLAIPFGLLGVILLIKKRN</sequence>
<comment type="caution">
    <text evidence="3">The sequence shown here is derived from an EMBL/GenBank/DDBJ whole genome shotgun (WGS) entry which is preliminary data.</text>
</comment>
<protein>
    <submittedName>
        <fullName evidence="3">Colicin transporter</fullName>
    </submittedName>
</protein>
<dbReference type="GO" id="GO:0030153">
    <property type="term" value="P:bacteriocin immunity"/>
    <property type="evidence" value="ECO:0007669"/>
    <property type="project" value="UniProtKB-KW"/>
</dbReference>
<evidence type="ECO:0000313" key="3">
    <source>
        <dbReference type="EMBL" id="MML54613.1"/>
    </source>
</evidence>
<keyword evidence="2" id="KW-1133">Transmembrane helix</keyword>
<keyword evidence="1" id="KW-0079">Bacteriocin immunity</keyword>
<evidence type="ECO:0000256" key="1">
    <source>
        <dbReference type="ARBA" id="ARBA00023025"/>
    </source>
</evidence>
<accession>A0A403QIR6</accession>
<feature type="transmembrane region" description="Helical" evidence="2">
    <location>
        <begin position="6"/>
        <end position="23"/>
    </location>
</feature>
<feature type="transmembrane region" description="Helical" evidence="2">
    <location>
        <begin position="83"/>
        <end position="105"/>
    </location>
</feature>
<keyword evidence="2" id="KW-0812">Transmembrane</keyword>
<gene>
    <name evidence="3" type="ORF">D7N80_15060</name>
</gene>
<dbReference type="AlphaFoldDB" id="A0A403QIR6"/>
<dbReference type="GO" id="GO:0015643">
    <property type="term" value="F:toxic substance binding"/>
    <property type="evidence" value="ECO:0007669"/>
    <property type="project" value="InterPro"/>
</dbReference>
<dbReference type="Proteomes" id="UP000885348">
    <property type="component" value="Unassembled WGS sequence"/>
</dbReference>